<comment type="cofactor">
    <cofactor evidence="1 9">
        <name>Mg(2+)</name>
        <dbReference type="ChEBI" id="CHEBI:18420"/>
    </cofactor>
</comment>
<dbReference type="CDD" id="cd07557">
    <property type="entry name" value="trimeric_dUTPase"/>
    <property type="match status" value="1"/>
</dbReference>
<feature type="domain" description="dUTPase-like" evidence="11">
    <location>
        <begin position="71"/>
        <end position="199"/>
    </location>
</feature>
<evidence type="ECO:0000256" key="2">
    <source>
        <dbReference type="ARBA" id="ARBA00005142"/>
    </source>
</evidence>
<dbReference type="AlphaFoldDB" id="A0A3B5B1I6"/>
<dbReference type="GO" id="GO:0006226">
    <property type="term" value="P:dUMP biosynthetic process"/>
    <property type="evidence" value="ECO:0007669"/>
    <property type="project" value="UniProtKB-UniRule"/>
</dbReference>
<keyword evidence="6 9" id="KW-0546">Nucleotide metabolism</keyword>
<evidence type="ECO:0000256" key="4">
    <source>
        <dbReference type="ARBA" id="ARBA00022801"/>
    </source>
</evidence>
<reference evidence="14" key="2">
    <citation type="submission" date="2025-04" db="UniProtKB">
        <authorList>
            <consortium name="RefSeq"/>
        </authorList>
    </citation>
    <scope>IDENTIFICATION</scope>
</reference>
<evidence type="ECO:0000313" key="12">
    <source>
        <dbReference type="Ensembl" id="ENSSPAP00000026616.1"/>
    </source>
</evidence>
<comment type="function">
    <text evidence="8">Catalyzes the cleavage of 2'-deoxyuridine 5'-triphosphate (dUTP) into 2'-deoxyuridine 5'-monophosphate (dUMP) and inorganic pyrophosphate and through its action efficiently prevents uracil misincorporation into DNA and at the same time provides dUMP, the substrate for de novo thymidylate biosynthesis. Inhibits peroxisome proliferator-activated receptor (PPAR) activity by binding of its N-terminal to PPAR, preventing the latter's dimerization with retinoid X receptor. Essential for embryonic development.</text>
</comment>
<dbReference type="OrthoDB" id="419889at2759"/>
<dbReference type="EC" id="3.6.1.23" evidence="9"/>
<dbReference type="SUPFAM" id="SSF51283">
    <property type="entry name" value="dUTPase-like"/>
    <property type="match status" value="1"/>
</dbReference>
<gene>
    <name evidence="14" type="primary">dut</name>
</gene>
<evidence type="ECO:0000313" key="14">
    <source>
        <dbReference type="RefSeq" id="XP_008274302.1"/>
    </source>
</evidence>
<dbReference type="GeneID" id="103353220"/>
<evidence type="ECO:0000256" key="6">
    <source>
        <dbReference type="ARBA" id="ARBA00023080"/>
    </source>
</evidence>
<dbReference type="GO" id="GO:0000287">
    <property type="term" value="F:magnesium ion binding"/>
    <property type="evidence" value="ECO:0007669"/>
    <property type="project" value="UniProtKB-UniRule"/>
</dbReference>
<proteinExistence type="inferred from homology"/>
<dbReference type="GO" id="GO:0046081">
    <property type="term" value="P:dUTP catabolic process"/>
    <property type="evidence" value="ECO:0007669"/>
    <property type="project" value="UniProtKB-UniRule"/>
</dbReference>
<dbReference type="Gene3D" id="2.70.40.10">
    <property type="match status" value="1"/>
</dbReference>
<comment type="pathway">
    <text evidence="2 9">Pyrimidine metabolism; dUMP biosynthesis; dUMP from dCTP (dUTP route): step 2/2.</text>
</comment>
<evidence type="ECO:0000256" key="5">
    <source>
        <dbReference type="ARBA" id="ARBA00022842"/>
    </source>
</evidence>
<dbReference type="InterPro" id="IPR008181">
    <property type="entry name" value="dUTPase"/>
</dbReference>
<sequence>MTRLLLKNLQLCSSFFDAAPRFLGRDFHTRLTAENKEVTDASAVSPSKRARTETQPAEERSVLRFAKLSEHATTPTRGSAKAAGYDLYSAYDYIIGPMDKAIVKTDIQIAVPHGCYGRVAPRSGLAAKHFIDVGAGVVDEDYRGNVGVVLFNFSKDTFEVKKGDRVAQLVCEKICYPDLEEKETLDDTERGAGGFGSTGRN</sequence>
<dbReference type="InterPro" id="IPR033704">
    <property type="entry name" value="dUTPase_trimeric"/>
</dbReference>
<dbReference type="GeneTree" id="ENSGT00390000018390"/>
<dbReference type="RefSeq" id="XP_008274302.1">
    <property type="nucleotide sequence ID" value="XM_008276080.1"/>
</dbReference>
<evidence type="ECO:0000259" key="11">
    <source>
        <dbReference type="Pfam" id="PF00692"/>
    </source>
</evidence>
<dbReference type="Proteomes" id="UP000694891">
    <property type="component" value="Unplaced"/>
</dbReference>
<reference evidence="12" key="1">
    <citation type="submission" date="2023-09" db="UniProtKB">
        <authorList>
            <consortium name="Ensembl"/>
        </authorList>
    </citation>
    <scope>IDENTIFICATION</scope>
</reference>
<dbReference type="NCBIfam" id="TIGR00576">
    <property type="entry name" value="dut"/>
    <property type="match status" value="1"/>
</dbReference>
<evidence type="ECO:0000256" key="10">
    <source>
        <dbReference type="SAM" id="MobiDB-lite"/>
    </source>
</evidence>
<protein>
    <recommendedName>
        <fullName evidence="9">Deoxyuridine 5'-triphosphate nucleotidohydrolase</fullName>
        <shortName evidence="9">dUTPase</shortName>
        <ecNumber evidence="9">3.6.1.23</ecNumber>
    </recommendedName>
    <alternativeName>
        <fullName evidence="9">dUTP pyrophosphatase</fullName>
    </alternativeName>
</protein>
<evidence type="ECO:0000256" key="8">
    <source>
        <dbReference type="ARBA" id="ARBA00057946"/>
    </source>
</evidence>
<evidence type="ECO:0000313" key="13">
    <source>
        <dbReference type="Proteomes" id="UP000694891"/>
    </source>
</evidence>
<keyword evidence="4 9" id="KW-0378">Hydrolase</keyword>
<evidence type="ECO:0000256" key="7">
    <source>
        <dbReference type="ARBA" id="ARBA00047686"/>
    </source>
</evidence>
<keyword evidence="5 9" id="KW-0460">Magnesium</keyword>
<accession>A0A3B5B1I6</accession>
<evidence type="ECO:0000256" key="1">
    <source>
        <dbReference type="ARBA" id="ARBA00001946"/>
    </source>
</evidence>
<dbReference type="InterPro" id="IPR036157">
    <property type="entry name" value="dUTPase-like_sf"/>
</dbReference>
<dbReference type="Pfam" id="PF00692">
    <property type="entry name" value="dUTPase"/>
    <property type="match status" value="1"/>
</dbReference>
<name>A0A3B5B1I6_9TELE</name>
<dbReference type="Ensembl" id="ENSSPAT00000027053.1">
    <property type="protein sequence ID" value="ENSSPAP00000026616.1"/>
    <property type="gene ID" value="ENSSPAG00000020080.1"/>
</dbReference>
<keyword evidence="13" id="KW-1185">Reference proteome</keyword>
<feature type="region of interest" description="Disordered" evidence="10">
    <location>
        <begin position="38"/>
        <end position="57"/>
    </location>
</feature>
<evidence type="ECO:0000256" key="9">
    <source>
        <dbReference type="RuleBase" id="RU367024"/>
    </source>
</evidence>
<keyword evidence="9" id="KW-0479">Metal-binding</keyword>
<organism evidence="12">
    <name type="scientific">Stegastes partitus</name>
    <name type="common">bicolor damselfish</name>
    <dbReference type="NCBI Taxonomy" id="144197"/>
    <lineage>
        <taxon>Eukaryota</taxon>
        <taxon>Metazoa</taxon>
        <taxon>Chordata</taxon>
        <taxon>Craniata</taxon>
        <taxon>Vertebrata</taxon>
        <taxon>Euteleostomi</taxon>
        <taxon>Actinopterygii</taxon>
        <taxon>Neopterygii</taxon>
        <taxon>Teleostei</taxon>
        <taxon>Neoteleostei</taxon>
        <taxon>Acanthomorphata</taxon>
        <taxon>Ovalentaria</taxon>
        <taxon>Pomacentridae</taxon>
        <taxon>Stegastes</taxon>
    </lineage>
</organism>
<dbReference type="STRING" id="144197.ENSSPAP00000026616"/>
<comment type="catalytic activity">
    <reaction evidence="7 9">
        <text>dUTP + H2O = dUMP + diphosphate + H(+)</text>
        <dbReference type="Rhea" id="RHEA:10248"/>
        <dbReference type="ChEBI" id="CHEBI:15377"/>
        <dbReference type="ChEBI" id="CHEBI:15378"/>
        <dbReference type="ChEBI" id="CHEBI:33019"/>
        <dbReference type="ChEBI" id="CHEBI:61555"/>
        <dbReference type="ChEBI" id="CHEBI:246422"/>
        <dbReference type="EC" id="3.6.1.23"/>
    </reaction>
</comment>
<dbReference type="FunFam" id="2.70.40.10:FF:000004">
    <property type="entry name" value="Deoxyuridine triphosphatase"/>
    <property type="match status" value="1"/>
</dbReference>
<comment type="similarity">
    <text evidence="3 9">Belongs to the dUTPase family.</text>
</comment>
<dbReference type="UniPathway" id="UPA00610">
    <property type="reaction ID" value="UER00666"/>
</dbReference>
<dbReference type="NCBIfam" id="NF001862">
    <property type="entry name" value="PRK00601.1"/>
    <property type="match status" value="1"/>
</dbReference>
<dbReference type="CTD" id="1854"/>
<dbReference type="PANTHER" id="PTHR11241:SF0">
    <property type="entry name" value="DEOXYURIDINE 5'-TRIPHOSPHATE NUCLEOTIDOHYDROLASE"/>
    <property type="match status" value="1"/>
</dbReference>
<dbReference type="InterPro" id="IPR029054">
    <property type="entry name" value="dUTPase-like"/>
</dbReference>
<evidence type="ECO:0000256" key="3">
    <source>
        <dbReference type="ARBA" id="ARBA00006581"/>
    </source>
</evidence>
<dbReference type="GO" id="GO:0004170">
    <property type="term" value="F:dUTP diphosphatase activity"/>
    <property type="evidence" value="ECO:0007669"/>
    <property type="project" value="UniProtKB-UniRule"/>
</dbReference>
<dbReference type="PANTHER" id="PTHR11241">
    <property type="entry name" value="DEOXYURIDINE 5'-TRIPHOSPHATE NUCLEOTIDOHYDROLASE"/>
    <property type="match status" value="1"/>
</dbReference>
<comment type="function">
    <text evidence="9">Involved in nucleotide metabolism via production of dUMP, the immediate precursor of thymidine nucleotides, and decreases the intracellular concentration of dUTP so that uracil cannot be incorporated into DNA.</text>
</comment>